<keyword evidence="3" id="KW-0963">Cytoplasm</keyword>
<protein>
    <recommendedName>
        <fullName evidence="3">Glucokinase</fullName>
        <ecNumber evidence="3">2.7.1.2</ecNumber>
    </recommendedName>
    <alternativeName>
        <fullName evidence="3">Glucose kinase</fullName>
    </alternativeName>
</protein>
<evidence type="ECO:0000256" key="3">
    <source>
        <dbReference type="HAMAP-Rule" id="MF_00524"/>
    </source>
</evidence>
<dbReference type="Pfam" id="PF02685">
    <property type="entry name" value="Glucokinase"/>
    <property type="match status" value="1"/>
</dbReference>
<keyword evidence="1 3" id="KW-0808">Transferase</keyword>
<evidence type="ECO:0000313" key="5">
    <source>
        <dbReference type="EMBL" id="KFI19722.1"/>
    </source>
</evidence>
<keyword evidence="3" id="KW-0324">Glycolysis</keyword>
<keyword evidence="2 3" id="KW-0418">Kinase</keyword>
<comment type="similarity">
    <text evidence="3 4">Belongs to the bacterial glucokinase family.</text>
</comment>
<name>A0A0E2ZMY1_9GAMM</name>
<dbReference type="InterPro" id="IPR003836">
    <property type="entry name" value="Glucokinase"/>
</dbReference>
<dbReference type="HOGENOM" id="CLU_042582_0_0_6"/>
<proteinExistence type="inferred from homology"/>
<dbReference type="GO" id="GO:0005524">
    <property type="term" value="F:ATP binding"/>
    <property type="evidence" value="ECO:0007669"/>
    <property type="project" value="UniProtKB-UniRule"/>
</dbReference>
<dbReference type="PANTHER" id="PTHR47363">
    <property type="entry name" value="GLUCOKINASE"/>
    <property type="match status" value="1"/>
</dbReference>
<keyword evidence="3" id="KW-0547">Nucleotide-binding</keyword>
<sequence>MKVLAADIGGTKTLLQIADWGENTPQVLAEQRYLSGDYSSFDDLLRTFLTETSSTGNGLRGACFAVAGVVTQGVATATNLPWRLDATHLEATFELPQVVLINDFTAIGYGIEGLTPDDFAILQSGKPEAAAPQAVIGAGTGLGQALLVWQEQTGHYQVLPTEGGHVDFAPQGKLQIALLTYLSRQLDHVSYERVLSGGGLVTLYHFLKETSGMAESPALKKALSEGDQAAAISRSALEHGDPLAGQALDLLVQIYGAQAGNLALACLPRGGLFVAGGIAPKILERLQAGGFMEAFLSKGRLSELMQQIPVKVILESKVGLLGASRLAMRLAYEQL</sequence>
<evidence type="ECO:0000256" key="2">
    <source>
        <dbReference type="ARBA" id="ARBA00022777"/>
    </source>
</evidence>
<comment type="catalytic activity">
    <reaction evidence="3">
        <text>D-glucose + ATP = D-glucose 6-phosphate + ADP + H(+)</text>
        <dbReference type="Rhea" id="RHEA:17825"/>
        <dbReference type="ChEBI" id="CHEBI:4167"/>
        <dbReference type="ChEBI" id="CHEBI:15378"/>
        <dbReference type="ChEBI" id="CHEBI:30616"/>
        <dbReference type="ChEBI" id="CHEBI:61548"/>
        <dbReference type="ChEBI" id="CHEBI:456216"/>
        <dbReference type="EC" id="2.7.1.2"/>
    </reaction>
</comment>
<dbReference type="Gene3D" id="3.30.420.40">
    <property type="match status" value="1"/>
</dbReference>
<dbReference type="GO" id="GO:0005536">
    <property type="term" value="F:D-glucose binding"/>
    <property type="evidence" value="ECO:0007669"/>
    <property type="project" value="InterPro"/>
</dbReference>
<dbReference type="GO" id="GO:0005737">
    <property type="term" value="C:cytoplasm"/>
    <property type="evidence" value="ECO:0007669"/>
    <property type="project" value="UniProtKB-SubCell"/>
</dbReference>
<dbReference type="EMBL" id="JPGN01000042">
    <property type="protein sequence ID" value="KFI19722.1"/>
    <property type="molecule type" value="Genomic_DNA"/>
</dbReference>
<dbReference type="NCBIfam" id="TIGR00749">
    <property type="entry name" value="glk"/>
    <property type="match status" value="1"/>
</dbReference>
<dbReference type="NCBIfam" id="NF001415">
    <property type="entry name" value="PRK00292.1-2"/>
    <property type="match status" value="1"/>
</dbReference>
<keyword evidence="3" id="KW-0067">ATP-binding</keyword>
<dbReference type="OrthoDB" id="9800595at2"/>
<dbReference type="AlphaFoldDB" id="A0A0E2ZMY1"/>
<accession>A0A0E2ZMY1</accession>
<comment type="subcellular location">
    <subcellularLocation>
        <location evidence="3">Cytoplasm</location>
    </subcellularLocation>
</comment>
<gene>
    <name evidence="3" type="primary">glk</name>
    <name evidence="5" type="ORF">IB75_07030</name>
</gene>
<dbReference type="GO" id="GO:0006096">
    <property type="term" value="P:glycolytic process"/>
    <property type="evidence" value="ECO:0007669"/>
    <property type="project" value="UniProtKB-UniRule"/>
</dbReference>
<reference evidence="5 6" key="1">
    <citation type="submission" date="2014-07" db="EMBL/GenBank/DDBJ databases">
        <title>Comparative analysis of Nitrosococcus oceani genome inventories of strains from Pacific and Atlantic gyres.</title>
        <authorList>
            <person name="Lim C.K."/>
            <person name="Wang L."/>
            <person name="Sayavedra-Soto L.A."/>
            <person name="Klotz M.G."/>
        </authorList>
    </citation>
    <scope>NUCLEOTIDE SEQUENCE [LARGE SCALE GENOMIC DNA]</scope>
    <source>
        <strain evidence="5 6">C-27</strain>
    </source>
</reference>
<dbReference type="EC" id="2.7.1.2" evidence="3"/>
<dbReference type="PANTHER" id="PTHR47363:SF1">
    <property type="entry name" value="GLUCOKINASE"/>
    <property type="match status" value="1"/>
</dbReference>
<dbReference type="CDD" id="cd24008">
    <property type="entry name" value="ASKHA_NBD_GLK"/>
    <property type="match status" value="1"/>
</dbReference>
<dbReference type="Proteomes" id="UP000028839">
    <property type="component" value="Unassembled WGS sequence"/>
</dbReference>
<comment type="caution">
    <text evidence="5">The sequence shown here is derived from an EMBL/GenBank/DDBJ whole genome shotgun (WGS) entry which is preliminary data.</text>
</comment>
<feature type="binding site" evidence="3">
    <location>
        <begin position="6"/>
        <end position="11"/>
    </location>
    <ligand>
        <name>ATP</name>
        <dbReference type="ChEBI" id="CHEBI:30616"/>
    </ligand>
</feature>
<evidence type="ECO:0000256" key="1">
    <source>
        <dbReference type="ARBA" id="ARBA00022679"/>
    </source>
</evidence>
<evidence type="ECO:0000256" key="4">
    <source>
        <dbReference type="RuleBase" id="RU004046"/>
    </source>
</evidence>
<dbReference type="HAMAP" id="MF_00524">
    <property type="entry name" value="Glucokinase"/>
    <property type="match status" value="1"/>
</dbReference>
<dbReference type="GO" id="GO:0004340">
    <property type="term" value="F:glucokinase activity"/>
    <property type="evidence" value="ECO:0007669"/>
    <property type="project" value="UniProtKB-UniRule"/>
</dbReference>
<dbReference type="InterPro" id="IPR043129">
    <property type="entry name" value="ATPase_NBD"/>
</dbReference>
<organism evidence="5 6">
    <name type="scientific">Nitrosococcus oceani C-27</name>
    <dbReference type="NCBI Taxonomy" id="314279"/>
    <lineage>
        <taxon>Bacteria</taxon>
        <taxon>Pseudomonadati</taxon>
        <taxon>Pseudomonadota</taxon>
        <taxon>Gammaproteobacteria</taxon>
        <taxon>Chromatiales</taxon>
        <taxon>Chromatiaceae</taxon>
        <taxon>Nitrosococcus</taxon>
    </lineage>
</organism>
<evidence type="ECO:0000313" key="6">
    <source>
        <dbReference type="Proteomes" id="UP000028839"/>
    </source>
</evidence>
<dbReference type="SUPFAM" id="SSF53067">
    <property type="entry name" value="Actin-like ATPase domain"/>
    <property type="match status" value="1"/>
</dbReference>
<dbReference type="Gene3D" id="3.40.367.20">
    <property type="match status" value="1"/>
</dbReference>